<dbReference type="Gene3D" id="1.10.510.10">
    <property type="entry name" value="Transferase(Phosphotransferase) domain 1"/>
    <property type="match status" value="1"/>
</dbReference>
<dbReference type="AlphaFoldDB" id="A0A7S3LSU7"/>
<gene>
    <name evidence="2" type="ORF">ASTO00021_LOCUS10129</name>
</gene>
<proteinExistence type="predicted"/>
<sequence length="110" mass="12437">MAPELLDCDNRRMIIPYSYASDVYALAVVVSSTLSMQPPYEGLGGFKVRNIVIQGQRPSMPYCSPQVKKILLQCYSTHPSRRPTANMVLQVLENVDLAKESHFFEQQWGS</sequence>
<dbReference type="InterPro" id="IPR000719">
    <property type="entry name" value="Prot_kinase_dom"/>
</dbReference>
<dbReference type="PROSITE" id="PS50011">
    <property type="entry name" value="PROTEIN_KINASE_DOM"/>
    <property type="match status" value="1"/>
</dbReference>
<evidence type="ECO:0000259" key="1">
    <source>
        <dbReference type="PROSITE" id="PS50011"/>
    </source>
</evidence>
<evidence type="ECO:0000313" key="2">
    <source>
        <dbReference type="EMBL" id="CAE0439973.1"/>
    </source>
</evidence>
<dbReference type="GO" id="GO:0004674">
    <property type="term" value="F:protein serine/threonine kinase activity"/>
    <property type="evidence" value="ECO:0007669"/>
    <property type="project" value="TreeGrafter"/>
</dbReference>
<name>A0A7S3LSU7_9STRA</name>
<dbReference type="Pfam" id="PF07714">
    <property type="entry name" value="PK_Tyr_Ser-Thr"/>
    <property type="match status" value="1"/>
</dbReference>
<dbReference type="InterPro" id="IPR001245">
    <property type="entry name" value="Ser-Thr/Tyr_kinase_cat_dom"/>
</dbReference>
<dbReference type="EMBL" id="HBIN01013411">
    <property type="protein sequence ID" value="CAE0439973.1"/>
    <property type="molecule type" value="Transcribed_RNA"/>
</dbReference>
<dbReference type="SUPFAM" id="SSF56112">
    <property type="entry name" value="Protein kinase-like (PK-like)"/>
    <property type="match status" value="1"/>
</dbReference>
<dbReference type="GO" id="GO:0005524">
    <property type="term" value="F:ATP binding"/>
    <property type="evidence" value="ECO:0007669"/>
    <property type="project" value="InterPro"/>
</dbReference>
<organism evidence="2">
    <name type="scientific">Aplanochytrium stocchinoi</name>
    <dbReference type="NCBI Taxonomy" id="215587"/>
    <lineage>
        <taxon>Eukaryota</taxon>
        <taxon>Sar</taxon>
        <taxon>Stramenopiles</taxon>
        <taxon>Bigyra</taxon>
        <taxon>Labyrinthulomycetes</taxon>
        <taxon>Thraustochytrida</taxon>
        <taxon>Thraustochytriidae</taxon>
        <taxon>Aplanochytrium</taxon>
    </lineage>
</organism>
<feature type="domain" description="Protein kinase" evidence="1">
    <location>
        <begin position="1"/>
        <end position="104"/>
    </location>
</feature>
<reference evidence="2" key="1">
    <citation type="submission" date="2021-01" db="EMBL/GenBank/DDBJ databases">
        <authorList>
            <person name="Corre E."/>
            <person name="Pelletier E."/>
            <person name="Niang G."/>
            <person name="Scheremetjew M."/>
            <person name="Finn R."/>
            <person name="Kale V."/>
            <person name="Holt S."/>
            <person name="Cochrane G."/>
            <person name="Meng A."/>
            <person name="Brown T."/>
            <person name="Cohen L."/>
        </authorList>
    </citation>
    <scope>NUCLEOTIDE SEQUENCE</scope>
    <source>
        <strain evidence="2">GSBS06</strain>
    </source>
</reference>
<dbReference type="InterPro" id="IPR011009">
    <property type="entry name" value="Kinase-like_dom_sf"/>
</dbReference>
<dbReference type="PANTHER" id="PTHR44329">
    <property type="entry name" value="SERINE/THREONINE-PROTEIN KINASE TNNI3K-RELATED"/>
    <property type="match status" value="1"/>
</dbReference>
<accession>A0A7S3LSU7</accession>
<dbReference type="InterPro" id="IPR051681">
    <property type="entry name" value="Ser/Thr_Kinases-Pseudokinases"/>
</dbReference>
<protein>
    <recommendedName>
        <fullName evidence="1">Protein kinase domain-containing protein</fullName>
    </recommendedName>
</protein>